<dbReference type="PANTHER" id="PTHR43567:SF1">
    <property type="entry name" value="FLAVOREDOXIN"/>
    <property type="match status" value="1"/>
</dbReference>
<dbReference type="InterPro" id="IPR012349">
    <property type="entry name" value="Split_barrel_FMN-bd"/>
</dbReference>
<dbReference type="RefSeq" id="WP_101881919.1">
    <property type="nucleotide sequence ID" value="NZ_CACRUK010000018.1"/>
</dbReference>
<keyword evidence="2" id="KW-0285">Flavoprotein</keyword>
<dbReference type="SMART" id="SM00903">
    <property type="entry name" value="Flavin_Reduct"/>
    <property type="match status" value="1"/>
</dbReference>
<evidence type="ECO:0000256" key="2">
    <source>
        <dbReference type="ARBA" id="ARBA00022630"/>
    </source>
</evidence>
<comment type="similarity">
    <text evidence="3">Belongs to the flavoredoxin family.</text>
</comment>
<dbReference type="GO" id="GO:0016646">
    <property type="term" value="F:oxidoreductase activity, acting on the CH-NH group of donors, NAD or NADP as acceptor"/>
    <property type="evidence" value="ECO:0007669"/>
    <property type="project" value="UniProtKB-ARBA"/>
</dbReference>
<dbReference type="GO" id="GO:0010181">
    <property type="term" value="F:FMN binding"/>
    <property type="evidence" value="ECO:0007669"/>
    <property type="project" value="InterPro"/>
</dbReference>
<dbReference type="InterPro" id="IPR052174">
    <property type="entry name" value="Flavoredoxin"/>
</dbReference>
<dbReference type="PANTHER" id="PTHR43567">
    <property type="entry name" value="FLAVOREDOXIN-RELATED-RELATED"/>
    <property type="match status" value="1"/>
</dbReference>
<dbReference type="Pfam" id="PF01613">
    <property type="entry name" value="Flavin_Reduct"/>
    <property type="match status" value="1"/>
</dbReference>
<dbReference type="Proteomes" id="UP000234840">
    <property type="component" value="Unassembled WGS sequence"/>
</dbReference>
<proteinExistence type="inferred from homology"/>
<sequence>MGKQVWKAGNMVYPLPAVMVSTADKSGKSNILTIAWTGTICTNPAMVYISVRPERYSYHMLKESGEFVINLTTEQLAKATDYCGVRSGKNVDKWKEANLTPAKAEKLQYAPVIEECPVNIECKVTEVKELGSHHMFLAEVLAVQIDEQYLNEKNKFELNKTGLMAYSHGEYLSLGKKIGTFGYSVKKKKTKHKKKKK</sequence>
<dbReference type="Gene3D" id="2.30.110.10">
    <property type="entry name" value="Electron Transport, Fmn-binding Protein, Chain A"/>
    <property type="match status" value="1"/>
</dbReference>
<comment type="cofactor">
    <cofactor evidence="1">
        <name>FMN</name>
        <dbReference type="ChEBI" id="CHEBI:58210"/>
    </cofactor>
</comment>
<dbReference type="AlphaFoldDB" id="A0A2N5Q314"/>
<dbReference type="EMBL" id="NIHW01000003">
    <property type="protein sequence ID" value="PLT88876.1"/>
    <property type="molecule type" value="Genomic_DNA"/>
</dbReference>
<feature type="domain" description="Flavin reductase like" evidence="4">
    <location>
        <begin position="11"/>
        <end position="151"/>
    </location>
</feature>
<evidence type="ECO:0000256" key="3">
    <source>
        <dbReference type="ARBA" id="ARBA00038054"/>
    </source>
</evidence>
<organism evidence="5 6">
    <name type="scientific">Mediterraneibacter gnavus</name>
    <name type="common">Ruminococcus gnavus</name>
    <dbReference type="NCBI Taxonomy" id="33038"/>
    <lineage>
        <taxon>Bacteria</taxon>
        <taxon>Bacillati</taxon>
        <taxon>Bacillota</taxon>
        <taxon>Clostridia</taxon>
        <taxon>Lachnospirales</taxon>
        <taxon>Lachnospiraceae</taxon>
        <taxon>Mediterraneibacter</taxon>
    </lineage>
</organism>
<name>A0A2N5Q314_MEDGN</name>
<accession>A0A2N5Q314</accession>
<evidence type="ECO:0000256" key="1">
    <source>
        <dbReference type="ARBA" id="ARBA00001917"/>
    </source>
</evidence>
<reference evidence="5 6" key="1">
    <citation type="journal article" date="2017" name="Genome Med.">
        <title>A novel Ruminococcus gnavus clade enriched in inflammatory bowel disease patients.</title>
        <authorList>
            <person name="Hall A.B."/>
            <person name="Yassour M."/>
            <person name="Sauk J."/>
            <person name="Garner A."/>
            <person name="Jiang X."/>
            <person name="Arthur T."/>
            <person name="Lagoudas G.K."/>
            <person name="Vatanen T."/>
            <person name="Fornelos N."/>
            <person name="Wilson R."/>
            <person name="Bertha M."/>
            <person name="Cohen M."/>
            <person name="Garber J."/>
            <person name="Khalili H."/>
            <person name="Gevers D."/>
            <person name="Ananthakrishnan A.N."/>
            <person name="Kugathasan S."/>
            <person name="Lander E.S."/>
            <person name="Blainey P."/>
            <person name="Vlamakis H."/>
            <person name="Xavier R.J."/>
            <person name="Huttenhower C."/>
        </authorList>
    </citation>
    <scope>NUCLEOTIDE SEQUENCE [LARGE SCALE GENOMIC DNA]</scope>
    <source>
        <strain evidence="5 6">RJX1128</strain>
    </source>
</reference>
<protein>
    <submittedName>
        <fullName evidence="5">Flavin reductase</fullName>
    </submittedName>
</protein>
<dbReference type="SUPFAM" id="SSF50475">
    <property type="entry name" value="FMN-binding split barrel"/>
    <property type="match status" value="1"/>
</dbReference>
<gene>
    <name evidence="5" type="ORF">CDL20_02045</name>
</gene>
<evidence type="ECO:0000313" key="5">
    <source>
        <dbReference type="EMBL" id="PLT88876.1"/>
    </source>
</evidence>
<dbReference type="InterPro" id="IPR002563">
    <property type="entry name" value="Flavin_Rdtase-like_dom"/>
</dbReference>
<evidence type="ECO:0000313" key="6">
    <source>
        <dbReference type="Proteomes" id="UP000234840"/>
    </source>
</evidence>
<comment type="caution">
    <text evidence="5">The sequence shown here is derived from an EMBL/GenBank/DDBJ whole genome shotgun (WGS) entry which is preliminary data.</text>
</comment>
<evidence type="ECO:0000259" key="4">
    <source>
        <dbReference type="SMART" id="SM00903"/>
    </source>
</evidence>